<protein>
    <recommendedName>
        <fullName evidence="4">LysM domain-containing protein</fullName>
    </recommendedName>
</protein>
<dbReference type="InterPro" id="IPR018392">
    <property type="entry name" value="LysM"/>
</dbReference>
<feature type="domain" description="LysM" evidence="4">
    <location>
        <begin position="425"/>
        <end position="469"/>
    </location>
</feature>
<dbReference type="STRING" id="1817768.A3A87_03125"/>
<dbReference type="PANTHER" id="PTHR33734">
    <property type="entry name" value="LYSM DOMAIN-CONTAINING GPI-ANCHORED PROTEIN 2"/>
    <property type="match status" value="1"/>
</dbReference>
<comment type="similarity">
    <text evidence="1">Belongs to the transglycosylase Slt family.</text>
</comment>
<dbReference type="CDD" id="cd16894">
    <property type="entry name" value="MltD-like"/>
    <property type="match status" value="1"/>
</dbReference>
<dbReference type="SUPFAM" id="SSF53955">
    <property type="entry name" value="Lysozyme-like"/>
    <property type="match status" value="1"/>
</dbReference>
<evidence type="ECO:0000313" key="6">
    <source>
        <dbReference type="Proteomes" id="UP000179037"/>
    </source>
</evidence>
<dbReference type="InterPro" id="IPR008258">
    <property type="entry name" value="Transglycosylase_SLT_dom_1"/>
</dbReference>
<reference evidence="5 6" key="1">
    <citation type="journal article" date="2016" name="Nat. Commun.">
        <title>Thousands of microbial genomes shed light on interconnected biogeochemical processes in an aquifer system.</title>
        <authorList>
            <person name="Anantharaman K."/>
            <person name="Brown C.T."/>
            <person name="Hug L.A."/>
            <person name="Sharon I."/>
            <person name="Castelle C.J."/>
            <person name="Probst A.J."/>
            <person name="Thomas B.C."/>
            <person name="Singh A."/>
            <person name="Wilkins M.J."/>
            <person name="Karaoz U."/>
            <person name="Brodie E.L."/>
            <person name="Williams K.H."/>
            <person name="Hubbard S.S."/>
            <person name="Banfield J.F."/>
        </authorList>
    </citation>
    <scope>NUCLEOTIDE SEQUENCE [LARGE SCALE GENOMIC DNA]</scope>
</reference>
<dbReference type="PROSITE" id="PS51782">
    <property type="entry name" value="LYSM"/>
    <property type="match status" value="2"/>
</dbReference>
<feature type="chain" id="PRO_5009526939" description="LysM domain-containing protein" evidence="3">
    <location>
        <begin position="31"/>
        <end position="485"/>
    </location>
</feature>
<sequence>MDWKRIKNQVLSVVLLLAAAGCATTSQETAQTAEDSAPASAFQSVSKGSPAPVAAVTPKAESNKPAESANETTATNHSDIWIRIRAGFSIEPLDSPLVEREARWFANNPEYMQRMMERAKLYLYYIVEEVEKRGMPMEIALLPAIESAYKANAYSRARASGLWQFIPSTGRLYGLKANWWYDGRRDVQASTQAALDYLEKLYNDFDGDWHLALAAYNAGEGKVGRMMKYNERKGKSTDYQYLKLRRETQHYVPKLMAMASIVADPAKYGVTLADIPNEPYFARVETGSQVDLGVVAKLVDLSVDDLQDINPGYRRWATDPNGPHHLLVPADKKEALIEGLSNLPEAERILWQHHAVKRGETLHEIGRRYGLDVETLRTANNLRSNLLRVGQDLLIPVSSRPITVAAVRTSYRSAEAHTAKRGETVIHRVRRGDTLSSIARRYNVLVHQLAKWNFISADGILRLGQKLKIWPNGAPTASIDASAKT</sequence>
<organism evidence="5 6">
    <name type="scientific">Candidatus Muproteobacteria bacterium RIFCSPLOWO2_01_FULL_60_18</name>
    <dbReference type="NCBI Taxonomy" id="1817768"/>
    <lineage>
        <taxon>Bacteria</taxon>
        <taxon>Pseudomonadati</taxon>
        <taxon>Pseudomonadota</taxon>
        <taxon>Candidatus Muproteobacteria</taxon>
    </lineage>
</organism>
<dbReference type="GO" id="GO:0016020">
    <property type="term" value="C:membrane"/>
    <property type="evidence" value="ECO:0007669"/>
    <property type="project" value="InterPro"/>
</dbReference>
<dbReference type="Gene3D" id="1.10.530.10">
    <property type="match status" value="1"/>
</dbReference>
<dbReference type="InterPro" id="IPR023346">
    <property type="entry name" value="Lysozyme-like_dom_sf"/>
</dbReference>
<dbReference type="InterPro" id="IPR036779">
    <property type="entry name" value="LysM_dom_sf"/>
</dbReference>
<evidence type="ECO:0000256" key="3">
    <source>
        <dbReference type="SAM" id="SignalP"/>
    </source>
</evidence>
<dbReference type="PROSITE" id="PS00922">
    <property type="entry name" value="TRANSGLYCOSYLASE"/>
    <property type="match status" value="1"/>
</dbReference>
<feature type="region of interest" description="Disordered" evidence="2">
    <location>
        <begin position="50"/>
        <end position="73"/>
    </location>
</feature>
<dbReference type="Gene3D" id="3.10.350.10">
    <property type="entry name" value="LysM domain"/>
    <property type="match status" value="2"/>
</dbReference>
<accession>A0A1F6U1A0</accession>
<dbReference type="SMART" id="SM00257">
    <property type="entry name" value="LysM"/>
    <property type="match status" value="2"/>
</dbReference>
<evidence type="ECO:0000313" key="5">
    <source>
        <dbReference type="EMBL" id="OGI51131.1"/>
    </source>
</evidence>
<dbReference type="PROSITE" id="PS51257">
    <property type="entry name" value="PROKAR_LIPOPROTEIN"/>
    <property type="match status" value="1"/>
</dbReference>
<feature type="domain" description="LysM" evidence="4">
    <location>
        <begin position="352"/>
        <end position="395"/>
    </location>
</feature>
<dbReference type="PANTHER" id="PTHR33734:SF22">
    <property type="entry name" value="MEMBRANE-BOUND LYTIC MUREIN TRANSGLYCOSYLASE D"/>
    <property type="match status" value="1"/>
</dbReference>
<feature type="signal peptide" evidence="3">
    <location>
        <begin position="1"/>
        <end position="30"/>
    </location>
</feature>
<name>A0A1F6U1A0_9PROT</name>
<gene>
    <name evidence="5" type="ORF">A3A87_03125</name>
</gene>
<dbReference type="Pfam" id="PF01476">
    <property type="entry name" value="LysM"/>
    <property type="match status" value="2"/>
</dbReference>
<evidence type="ECO:0000259" key="4">
    <source>
        <dbReference type="PROSITE" id="PS51782"/>
    </source>
</evidence>
<comment type="caution">
    <text evidence="5">The sequence shown here is derived from an EMBL/GenBank/DDBJ whole genome shotgun (WGS) entry which is preliminary data.</text>
</comment>
<dbReference type="SUPFAM" id="SSF54106">
    <property type="entry name" value="LysM domain"/>
    <property type="match status" value="2"/>
</dbReference>
<dbReference type="EMBL" id="MFTC01000050">
    <property type="protein sequence ID" value="OGI51131.1"/>
    <property type="molecule type" value="Genomic_DNA"/>
</dbReference>
<keyword evidence="3" id="KW-0732">Signal</keyword>
<dbReference type="GO" id="GO:0000270">
    <property type="term" value="P:peptidoglycan metabolic process"/>
    <property type="evidence" value="ECO:0007669"/>
    <property type="project" value="InterPro"/>
</dbReference>
<dbReference type="Proteomes" id="UP000179037">
    <property type="component" value="Unassembled WGS sequence"/>
</dbReference>
<evidence type="ECO:0000256" key="2">
    <source>
        <dbReference type="SAM" id="MobiDB-lite"/>
    </source>
</evidence>
<dbReference type="CDD" id="cd00118">
    <property type="entry name" value="LysM"/>
    <property type="match status" value="2"/>
</dbReference>
<dbReference type="Pfam" id="PF01464">
    <property type="entry name" value="SLT"/>
    <property type="match status" value="1"/>
</dbReference>
<dbReference type="InterPro" id="IPR000189">
    <property type="entry name" value="Transglyc_AS"/>
</dbReference>
<proteinExistence type="inferred from homology"/>
<evidence type="ECO:0000256" key="1">
    <source>
        <dbReference type="ARBA" id="ARBA00007734"/>
    </source>
</evidence>
<dbReference type="GO" id="GO:0008932">
    <property type="term" value="F:lytic endotransglycosylase activity"/>
    <property type="evidence" value="ECO:0007669"/>
    <property type="project" value="TreeGrafter"/>
</dbReference>
<dbReference type="AlphaFoldDB" id="A0A1F6U1A0"/>